<dbReference type="PANTHER" id="PTHR34216:SF3">
    <property type="entry name" value="POLY-BETA-1,6-N-ACETYL-D-GLUCOSAMINE N-DEACETYLASE"/>
    <property type="match status" value="1"/>
</dbReference>
<dbReference type="GO" id="GO:0016810">
    <property type="term" value="F:hydrolase activity, acting on carbon-nitrogen (but not peptide) bonds"/>
    <property type="evidence" value="ECO:0007669"/>
    <property type="project" value="InterPro"/>
</dbReference>
<comment type="caution">
    <text evidence="4">The sequence shown here is derived from an EMBL/GenBank/DDBJ whole genome shotgun (WGS) entry which is preliminary data.</text>
</comment>
<dbReference type="InterPro" id="IPR002509">
    <property type="entry name" value="NODB_dom"/>
</dbReference>
<dbReference type="GO" id="GO:0005975">
    <property type="term" value="P:carbohydrate metabolic process"/>
    <property type="evidence" value="ECO:0007669"/>
    <property type="project" value="InterPro"/>
</dbReference>
<dbReference type="InterPro" id="IPR011330">
    <property type="entry name" value="Glyco_hydro/deAcase_b/a-brl"/>
</dbReference>
<dbReference type="Pfam" id="PF01522">
    <property type="entry name" value="Polysacc_deac_1"/>
    <property type="match status" value="1"/>
</dbReference>
<protein>
    <submittedName>
        <fullName evidence="4">Carbohydrate esterase family protein</fullName>
    </submittedName>
</protein>
<dbReference type="OrthoDB" id="9814639at2"/>
<evidence type="ECO:0000313" key="4">
    <source>
        <dbReference type="EMBL" id="PIL46969.1"/>
    </source>
</evidence>
<dbReference type="GO" id="GO:0005576">
    <property type="term" value="C:extracellular region"/>
    <property type="evidence" value="ECO:0007669"/>
    <property type="project" value="UniProtKB-SubCell"/>
</dbReference>
<dbReference type="SUPFAM" id="SSF88713">
    <property type="entry name" value="Glycoside hydrolase/deacetylase"/>
    <property type="match status" value="1"/>
</dbReference>
<proteinExistence type="predicted"/>
<evidence type="ECO:0000259" key="3">
    <source>
        <dbReference type="PROSITE" id="PS51677"/>
    </source>
</evidence>
<evidence type="ECO:0000313" key="5">
    <source>
        <dbReference type="Proteomes" id="UP000230390"/>
    </source>
</evidence>
<dbReference type="PROSITE" id="PS51677">
    <property type="entry name" value="NODB"/>
    <property type="match status" value="1"/>
</dbReference>
<sequence length="342" mass="37198">MNLTNALTTRAGATSGGLGDALPSLACGALKQLGSLRPLRNRLSILIYHRVLARPDPLFPDEIDAPRFEQHLAFLKANFNIISLREAVAGLRDNTLPARAACLTFDDGYADNAEIALPLLQKHGVPATVFVATGFLNGGRMWNDTIIELIRNAPSVIDLSAVGYGAFTLDSIEQRRQAITALLGKLKYVPMEQRQQHVDAIAALVPVVLPNDLMMTSAQVRQLHKAGIEIGGHTVNHPIIARLPSAAARQEIADGKHALEALIDAPVTVFAYPNGKPGQDYHAEHVAMVRQLGFEAAVSTSWGAARPGGDQFQLPRFTPWDRDRLRFTLRMMKNLRSAGDTV</sequence>
<dbReference type="Gene3D" id="3.20.20.370">
    <property type="entry name" value="Glycoside hydrolase/deacetylase"/>
    <property type="match status" value="1"/>
</dbReference>
<reference evidence="4 5" key="1">
    <citation type="submission" date="2017-10" db="EMBL/GenBank/DDBJ databases">
        <title>Massilia psychrophilum sp. nov., a novel purple-pigmented bacterium isolated from Tianshan glacier, Xinjiang Municipality, China.</title>
        <authorList>
            <person name="Wang H."/>
        </authorList>
    </citation>
    <scope>NUCLEOTIDE SEQUENCE [LARGE SCALE GENOMIC DNA]</scope>
    <source>
        <strain evidence="4 5">JCM 30074</strain>
    </source>
</reference>
<feature type="domain" description="NodB homology" evidence="3">
    <location>
        <begin position="99"/>
        <end position="342"/>
    </location>
</feature>
<accession>A0A2G8TLV3</accession>
<evidence type="ECO:0000256" key="2">
    <source>
        <dbReference type="ARBA" id="ARBA00022729"/>
    </source>
</evidence>
<organism evidence="4 5">
    <name type="scientific">Massilia eurypsychrophila</name>
    <dbReference type="NCBI Taxonomy" id="1485217"/>
    <lineage>
        <taxon>Bacteria</taxon>
        <taxon>Pseudomonadati</taxon>
        <taxon>Pseudomonadota</taxon>
        <taxon>Betaproteobacteria</taxon>
        <taxon>Burkholderiales</taxon>
        <taxon>Oxalobacteraceae</taxon>
        <taxon>Telluria group</taxon>
        <taxon>Massilia</taxon>
    </lineage>
</organism>
<dbReference type="EMBL" id="PDOC01000001">
    <property type="protein sequence ID" value="PIL46969.1"/>
    <property type="molecule type" value="Genomic_DNA"/>
</dbReference>
<evidence type="ECO:0000256" key="1">
    <source>
        <dbReference type="ARBA" id="ARBA00004613"/>
    </source>
</evidence>
<keyword evidence="5" id="KW-1185">Reference proteome</keyword>
<gene>
    <name evidence="4" type="ORF">CR105_02135</name>
</gene>
<name>A0A2G8TLV3_9BURK</name>
<dbReference type="PANTHER" id="PTHR34216">
    <property type="match status" value="1"/>
</dbReference>
<keyword evidence="2" id="KW-0732">Signal</keyword>
<dbReference type="AlphaFoldDB" id="A0A2G8TLV3"/>
<dbReference type="InterPro" id="IPR051398">
    <property type="entry name" value="Polysacch_Deacetylase"/>
</dbReference>
<dbReference type="RefSeq" id="WP_099786772.1">
    <property type="nucleotide sequence ID" value="NZ_JBHLYV010000100.1"/>
</dbReference>
<dbReference type="Proteomes" id="UP000230390">
    <property type="component" value="Unassembled WGS sequence"/>
</dbReference>
<comment type="subcellular location">
    <subcellularLocation>
        <location evidence="1">Secreted</location>
    </subcellularLocation>
</comment>
<dbReference type="CDD" id="cd10918">
    <property type="entry name" value="CE4_NodB_like_5s_6s"/>
    <property type="match status" value="1"/>
</dbReference>